<proteinExistence type="predicted"/>
<protein>
    <submittedName>
        <fullName evidence="1">Uncharacterized protein</fullName>
    </submittedName>
</protein>
<evidence type="ECO:0000313" key="1">
    <source>
        <dbReference type="EMBL" id="QQK07122.1"/>
    </source>
</evidence>
<sequence length="211" mass="25251">METLNYIKNLDFFKKLNSNFEISKSTEDIYVVSIDGIKKYTVRVFSKDSYKSIVDKKHKIDTLIEKGRKLYPILEVGIINELALTYRITDYINGIKRYDNDKDNYKLGYYIGETIRDYHELSKPIKNDNWVKNYGHKIRNIFHEYYLCDYIGKKDYILFDYVKQFSYLIKDREAIEIFSFNNIRDIPVDRKGKVYLFGVQGIVEADPFFRI</sequence>
<organism evidence="1 2">
    <name type="scientific">Miniphocaeibacter halophilus</name>
    <dbReference type="NCBI Taxonomy" id="2931922"/>
    <lineage>
        <taxon>Bacteria</taxon>
        <taxon>Bacillati</taxon>
        <taxon>Bacillota</taxon>
        <taxon>Tissierellia</taxon>
        <taxon>Tissierellales</taxon>
        <taxon>Peptoniphilaceae</taxon>
        <taxon>Miniphocaeibacter</taxon>
    </lineage>
</organism>
<keyword evidence="2" id="KW-1185">Reference proteome</keyword>
<gene>
    <name evidence="1" type="ORF">JFY71_07235</name>
</gene>
<reference evidence="1 2" key="1">
    <citation type="journal article" date="2022" name="Int. J. Syst. Evol. Microbiol.">
        <title>Miniphocaeibacter halophilus sp. nov., an ammonium-tolerant acetate-producing bacterium isolated from a biogas system.</title>
        <authorList>
            <person name="Schnurer A."/>
            <person name="Singh A."/>
            <person name="Bi S."/>
            <person name="Qiao W."/>
            <person name="Westerholm M."/>
        </authorList>
    </citation>
    <scope>NUCLEOTIDE SEQUENCE [LARGE SCALE GENOMIC DNA]</scope>
    <source>
        <strain evidence="1 2">AMB_01</strain>
    </source>
</reference>
<evidence type="ECO:0000313" key="2">
    <source>
        <dbReference type="Proteomes" id="UP000595814"/>
    </source>
</evidence>
<dbReference type="EMBL" id="CP066744">
    <property type="protein sequence ID" value="QQK07122.1"/>
    <property type="molecule type" value="Genomic_DNA"/>
</dbReference>
<dbReference type="Proteomes" id="UP000595814">
    <property type="component" value="Chromosome"/>
</dbReference>
<accession>A0AC61MNK6</accession>
<name>A0AC61MNK6_9FIRM</name>